<dbReference type="GO" id="GO:0071949">
    <property type="term" value="F:FAD binding"/>
    <property type="evidence" value="ECO:0007669"/>
    <property type="project" value="InterPro"/>
</dbReference>
<dbReference type="InterPro" id="IPR036318">
    <property type="entry name" value="FAD-bd_PCMH-like_sf"/>
</dbReference>
<accession>A0A061G993</accession>
<sequence>MSKMRLDGQLLVFTIFPILFFVSSASPDLLFYGAFYQCIAFHSPFLTQVHDLLHSAHSPEYLPILQSSIQNLRFNSSVGQRPRYIITPRCADHVRAAVLCSKYHGLQVRIRSGGHDYEGLSYKANTPFVLIDLFYLRKVTVDLKSKTAWVGAGATLGELYYQIANRSQTLGFPAGICSSIGVGGHLSGGGQGTLMRKFGLAADNIVDAILVNADGNILDRRAMGEDLFWAIRGGGAASFGVIVEWKVKLVPVPPKVTAFNVPITLQQGATSLIHRWQQIATRLPEDLFIRILLTVGKESDGRTTVRAIFNSLYLGPLHQLFPLIDEKFPELSLHLQEEHCKELSWIESVLFLDRGFAKGKNVDVLTDRKNNLQSFFIAKSDFVNKPITKRGLKAIWNVMQEGEAGIMIWDPYGGKMDEIPQDATPFPHRAGTLYNIQYFTNWKEGGPDVETKRTDWINKLYNFMEPYVSQNPRAAYLNYRDLSLGINNKYGSPSYLRSKVWGEKYFKNNFERLARVKHAVDPGNFFRNEQSIPPYSGF</sequence>
<dbReference type="PANTHER" id="PTHR32448">
    <property type="entry name" value="OS08G0158400 PROTEIN"/>
    <property type="match status" value="1"/>
</dbReference>
<dbReference type="Proteomes" id="UP000026915">
    <property type="component" value="Chromosome 6"/>
</dbReference>
<feature type="domain" description="FAD-binding PCMH-type" evidence="9">
    <location>
        <begin position="77"/>
        <end position="252"/>
    </location>
</feature>
<keyword evidence="11" id="KW-1185">Reference proteome</keyword>
<dbReference type="InterPro" id="IPR016167">
    <property type="entry name" value="FAD-bd_PCMH_sub1"/>
</dbReference>
<keyword evidence="5" id="KW-0547">Nucleotide-binding</keyword>
<keyword evidence="7" id="KW-0560">Oxidoreductase</keyword>
<gene>
    <name evidence="10" type="ORF">TCM_027077</name>
</gene>
<dbReference type="InParanoid" id="A0A061G993"/>
<evidence type="ECO:0000256" key="1">
    <source>
        <dbReference type="ARBA" id="ARBA00001974"/>
    </source>
</evidence>
<evidence type="ECO:0000313" key="11">
    <source>
        <dbReference type="Proteomes" id="UP000026915"/>
    </source>
</evidence>
<dbReference type="InterPro" id="IPR016169">
    <property type="entry name" value="FAD-bd_PCMH_sub2"/>
</dbReference>
<keyword evidence="3" id="KW-0285">Flavoprotein</keyword>
<keyword evidence="4" id="KW-0732">Signal</keyword>
<dbReference type="Gene3D" id="3.30.43.10">
    <property type="entry name" value="Uridine Diphospho-n-acetylenolpyruvylglucosamine Reductase, domain 2"/>
    <property type="match status" value="1"/>
</dbReference>
<evidence type="ECO:0000259" key="9">
    <source>
        <dbReference type="PROSITE" id="PS51387"/>
    </source>
</evidence>
<dbReference type="InterPro" id="IPR006094">
    <property type="entry name" value="Oxid_FAD_bind_N"/>
</dbReference>
<dbReference type="OMA" id="CIVMAKK"/>
<dbReference type="Pfam" id="PF01565">
    <property type="entry name" value="FAD_binding_4"/>
    <property type="match status" value="1"/>
</dbReference>
<reference evidence="10 11" key="1">
    <citation type="journal article" date="2013" name="Genome Biol.">
        <title>The genome sequence of the most widely cultivated cacao type and its use to identify candidate genes regulating pod color.</title>
        <authorList>
            <person name="Motamayor J.C."/>
            <person name="Mockaitis K."/>
            <person name="Schmutz J."/>
            <person name="Haiminen N."/>
            <person name="Iii D.L."/>
            <person name="Cornejo O."/>
            <person name="Findley S.D."/>
            <person name="Zheng P."/>
            <person name="Utro F."/>
            <person name="Royaert S."/>
            <person name="Saski C."/>
            <person name="Jenkins J."/>
            <person name="Podicheti R."/>
            <person name="Zhao M."/>
            <person name="Scheffler B.E."/>
            <person name="Stack J.C."/>
            <person name="Feltus F.A."/>
            <person name="Mustiga G.M."/>
            <person name="Amores F."/>
            <person name="Phillips W."/>
            <person name="Marelli J.P."/>
            <person name="May G.D."/>
            <person name="Shapiro H."/>
            <person name="Ma J."/>
            <person name="Bustamante C.D."/>
            <person name="Schnell R.J."/>
            <person name="Main D."/>
            <person name="Gilbert D."/>
            <person name="Parida L."/>
            <person name="Kuhn D.N."/>
        </authorList>
    </citation>
    <scope>NUCLEOTIDE SEQUENCE [LARGE SCALE GENOMIC DNA]</scope>
    <source>
        <strain evidence="11">cv. Matina 1-6</strain>
    </source>
</reference>
<proteinExistence type="inferred from homology"/>
<evidence type="ECO:0000256" key="2">
    <source>
        <dbReference type="ARBA" id="ARBA00005466"/>
    </source>
</evidence>
<dbReference type="EMBL" id="CM001884">
    <property type="protein sequence ID" value="EOY25692.1"/>
    <property type="molecule type" value="Genomic_DNA"/>
</dbReference>
<dbReference type="GO" id="GO:0016491">
    <property type="term" value="F:oxidoreductase activity"/>
    <property type="evidence" value="ECO:0007669"/>
    <property type="project" value="UniProtKB-KW"/>
</dbReference>
<evidence type="ECO:0000256" key="6">
    <source>
        <dbReference type="ARBA" id="ARBA00022827"/>
    </source>
</evidence>
<dbReference type="InterPro" id="IPR012951">
    <property type="entry name" value="BBE"/>
</dbReference>
<protein>
    <submittedName>
        <fullName evidence="10">FAD-binding Berberine family protein, putative</fullName>
    </submittedName>
</protein>
<dbReference type="InterPro" id="IPR016166">
    <property type="entry name" value="FAD-bd_PCMH"/>
</dbReference>
<comment type="similarity">
    <text evidence="2">Belongs to the oxygen-dependent FAD-linked oxidoreductase family.</text>
</comment>
<evidence type="ECO:0000256" key="8">
    <source>
        <dbReference type="ARBA" id="ARBA00023180"/>
    </source>
</evidence>
<dbReference type="eggNOG" id="ENOG502QVGN">
    <property type="taxonomic scope" value="Eukaryota"/>
</dbReference>
<dbReference type="HOGENOM" id="CLU_018354_6_0_1"/>
<name>A0A061G993_THECC</name>
<organism evidence="10 11">
    <name type="scientific">Theobroma cacao</name>
    <name type="common">Cacao</name>
    <name type="synonym">Cocoa</name>
    <dbReference type="NCBI Taxonomy" id="3641"/>
    <lineage>
        <taxon>Eukaryota</taxon>
        <taxon>Viridiplantae</taxon>
        <taxon>Streptophyta</taxon>
        <taxon>Embryophyta</taxon>
        <taxon>Tracheophyta</taxon>
        <taxon>Spermatophyta</taxon>
        <taxon>Magnoliopsida</taxon>
        <taxon>eudicotyledons</taxon>
        <taxon>Gunneridae</taxon>
        <taxon>Pentapetalae</taxon>
        <taxon>rosids</taxon>
        <taxon>malvids</taxon>
        <taxon>Malvales</taxon>
        <taxon>Malvaceae</taxon>
        <taxon>Byttnerioideae</taxon>
        <taxon>Theobroma</taxon>
    </lineage>
</organism>
<evidence type="ECO:0000256" key="7">
    <source>
        <dbReference type="ARBA" id="ARBA00023002"/>
    </source>
</evidence>
<dbReference type="PROSITE" id="PS51387">
    <property type="entry name" value="FAD_PCMH"/>
    <property type="match status" value="1"/>
</dbReference>
<comment type="cofactor">
    <cofactor evidence="1">
        <name>FAD</name>
        <dbReference type="ChEBI" id="CHEBI:57692"/>
    </cofactor>
</comment>
<dbReference type="AlphaFoldDB" id="A0A061G993"/>
<evidence type="ECO:0000256" key="4">
    <source>
        <dbReference type="ARBA" id="ARBA00022729"/>
    </source>
</evidence>
<dbReference type="SUPFAM" id="SSF56176">
    <property type="entry name" value="FAD-binding/transporter-associated domain-like"/>
    <property type="match status" value="1"/>
</dbReference>
<dbReference type="Gramene" id="EOY25692">
    <property type="protein sequence ID" value="EOY25692"/>
    <property type="gene ID" value="TCM_027077"/>
</dbReference>
<dbReference type="Pfam" id="PF08031">
    <property type="entry name" value="BBE"/>
    <property type="match status" value="1"/>
</dbReference>
<keyword evidence="8" id="KW-0325">Glycoprotein</keyword>
<dbReference type="Gene3D" id="3.40.462.20">
    <property type="match status" value="1"/>
</dbReference>
<dbReference type="STRING" id="3641.A0A061G993"/>
<dbReference type="Gene3D" id="3.30.465.10">
    <property type="match status" value="1"/>
</dbReference>
<evidence type="ECO:0000256" key="5">
    <source>
        <dbReference type="ARBA" id="ARBA00022741"/>
    </source>
</evidence>
<evidence type="ECO:0000313" key="10">
    <source>
        <dbReference type="EMBL" id="EOY25692.1"/>
    </source>
</evidence>
<keyword evidence="6" id="KW-0274">FAD</keyword>
<evidence type="ECO:0000256" key="3">
    <source>
        <dbReference type="ARBA" id="ARBA00022630"/>
    </source>
</evidence>